<feature type="domain" description="Calx-beta" evidence="6">
    <location>
        <begin position="1195"/>
        <end position="1277"/>
    </location>
</feature>
<dbReference type="GO" id="GO:0007154">
    <property type="term" value="P:cell communication"/>
    <property type="evidence" value="ECO:0007669"/>
    <property type="project" value="InterPro"/>
</dbReference>
<name>A0A383XPL6_9GAMM</name>
<dbReference type="InterPro" id="IPR011043">
    <property type="entry name" value="Gal_Oxase/kelch_b-propeller"/>
</dbReference>
<dbReference type="PROSITE" id="PS51470">
    <property type="entry name" value="FG_GAP"/>
    <property type="match status" value="3"/>
</dbReference>
<dbReference type="InterPro" id="IPR013517">
    <property type="entry name" value="FG-GAP"/>
</dbReference>
<protein>
    <recommendedName>
        <fullName evidence="10">Calx-beta domain-containing protein</fullName>
    </recommendedName>
</protein>
<dbReference type="GO" id="GO:0016020">
    <property type="term" value="C:membrane"/>
    <property type="evidence" value="ECO:0007669"/>
    <property type="project" value="InterPro"/>
</dbReference>
<evidence type="ECO:0000313" key="9">
    <source>
        <dbReference type="Proteomes" id="UP000251800"/>
    </source>
</evidence>
<dbReference type="InterPro" id="IPR045474">
    <property type="entry name" value="GEVED"/>
</dbReference>
<keyword evidence="3" id="KW-0106">Calcium</keyword>
<organism evidence="8 9">
    <name type="scientific">Abyssibacter profundi</name>
    <dbReference type="NCBI Taxonomy" id="2182787"/>
    <lineage>
        <taxon>Bacteria</taxon>
        <taxon>Pseudomonadati</taxon>
        <taxon>Pseudomonadota</taxon>
        <taxon>Gammaproteobacteria</taxon>
        <taxon>Chromatiales</taxon>
        <taxon>Oceanococcaceae</taxon>
        <taxon>Abyssibacter</taxon>
    </lineage>
</organism>
<feature type="domain" description="Calx-beta" evidence="6">
    <location>
        <begin position="1387"/>
        <end position="1498"/>
    </location>
</feature>
<dbReference type="SUPFAM" id="SSF141072">
    <property type="entry name" value="CalX-like"/>
    <property type="match status" value="4"/>
</dbReference>
<evidence type="ECO:0000256" key="2">
    <source>
        <dbReference type="ARBA" id="ARBA00022737"/>
    </source>
</evidence>
<dbReference type="Pfam" id="PF14312">
    <property type="entry name" value="FG-GAP_2"/>
    <property type="match status" value="13"/>
</dbReference>
<dbReference type="InterPro" id="IPR038081">
    <property type="entry name" value="CalX-like_sf"/>
</dbReference>
<keyword evidence="9" id="KW-1185">Reference proteome</keyword>
<keyword evidence="5" id="KW-0812">Transmembrane</keyword>
<comment type="caution">
    <text evidence="8">The sequence shown here is derived from an EMBL/GenBank/DDBJ whole genome shotgun (WGS) entry which is preliminary data.</text>
</comment>
<keyword evidence="1" id="KW-0732">Signal</keyword>
<sequence>MISRGYRWHRTVGRICGMFALVVTWVGGLWLLPGTTAHARAPDGIGAADWADVQTQINRDQLKALDTGGDVELYSRAQKIRATLNKTGIGFSRRSVPLFRLRTTHLNSYALSPNSARANGTRGEFVYPLLTEWLENNEVGFEHGWTIQRAPSDGGQLILSVSLTGGFVRNHEASLVLTSARTGDALVYGAPVAWDAENRSLPARLVVDGPESFRVVVDAEDVAYPVTIDPLIQVAGLDPEPEKPSSRHRAFGTGAAISEDGRTLVVGDPANRNRGAAYVFVQDGSGEWIHEATLRASDAQENDFFGYAIALSGETVLIGAHLEDAGRPPSVVTFEGGSAYVFTRTDGVWTQQQKLISSDGAEDDNFGFSVAIQGGTALIGAPGDDDKGAASGSVYSFTRSGGVWSEQSKLVATDGAEFDGFGKAVALSGATALVGAHLADGAADDAGAAYVFRASGAAWVQEAKLVASDAEEDDYFGFSVDISETTALVGAYSYDDAFESHSYNVGAAYVFELSNGRWNQQARLNAPYLSVHEWFGYSVALANDSLIVGAPWATTTGQGPGSAYIFQRLGQEWSFREQILPSDRKDNDRVGATVALVDGTALVVAPEHDWGGDYVGAVYVYERFDSSWVERSELISPDTVTEYDDNFGQAVALSGDTVLVGAPGDDVVGAAYVFVVDHDTWVRQAKLSVPGSSEFGTSVALDGDTALIGAPSDTGDIGRASAGAAYVFSRTGEQWALEAKIVPSDATSRGFFGESVALSEDVALIGGTGGGDDNGQDRRGSAYIFTRSDGTWAQEAKLLAADTVGGDYFGRSFALSGGTALIGADGDDDVGTGSGSAYLFMRSGDDWTETAKLTASDGAAGHAFGRAVALSGDTALVGAELHRSAYVFVQSKSGWAQQARLTASDPESGSYFGQSVALYEGVALIGAPFHDGHAVDSGVVFQFVRSGERWAEQAQLFSVEAAFRDGFGSAVATDGLRRVVGAFEADTELGPDAGRAYVFESEPSDFGDAPDPGYPTLLASDGARHRLSPLFLGSSVDADDDGQPNATATGDDIDAAANDEDGVLFGDLTIGSTEATLELVVSQQHVGLVNAFVDFNQDGDFYDDAEQIVADELIEAVSEKISFVVPDTARSGVTYARVRISSAGGDGPAGAAVDGEVEDHEVTLSLPTLSVADAVLIEGDAGPTELGFTVSIPVPVQQDVSFSFESVDGTATASDDFNSVSSNASIPGGQGLTSVDVSVPVLGDTTYETDETFVLMLSNASGATITDSEATGLIQNDDNQPSVTLAASGDSLAESGGVLAVTATLSNPSSEPVAVDLGLSGTADVSDFTISTNQIVIVPGETIGVATLSGTDDLIHEGEEVIIVDIASVSHGTEADVQQLTVTLADDDPLPDVTLSQSGARLSEANEQMTMTVTLSNPSVQPVTVELDLDGSADTDDYQASTSQLVIDPGDVTAAMTITALQDEVDEDDETIVVSIASVANGTVVAPQQLTVVIVDDDTAPIITLRTSDDSLTEQGGVVIVSAVLSMPSAQIVTIDLTIGGGADLDEDYAVGSPSITIPAGELGGEVEITGLDDETDEPMEAIVIVASGVHGGQLSGVGSFVLSIVDDDPTPAGLAPRDESSAVINRVVAPGQQRVTLASFGIRNSLTGSAYISTLTGPVSGELAVPATVELFLDLNGNRRLDPNDTLLADMAASIGAATLSFNLGAPLNIPAQSTLRFVMVADLEVR</sequence>
<reference evidence="8 9" key="1">
    <citation type="submission" date="2018-05" db="EMBL/GenBank/DDBJ databases">
        <title>Abyssibacter profundi OUC007T gen. nov., sp. nov, a marine bacterium isolated from seawater of the Mariana Trench.</title>
        <authorList>
            <person name="Zhou S."/>
        </authorList>
    </citation>
    <scope>NUCLEOTIDE SEQUENCE [LARGE SCALE GENOMIC DNA]</scope>
    <source>
        <strain evidence="8 9">OUC007</strain>
    </source>
</reference>
<proteinExistence type="predicted"/>
<evidence type="ECO:0000256" key="5">
    <source>
        <dbReference type="SAM" id="Phobius"/>
    </source>
</evidence>
<dbReference type="Proteomes" id="UP000251800">
    <property type="component" value="Unassembled WGS sequence"/>
</dbReference>
<evidence type="ECO:0000313" key="8">
    <source>
        <dbReference type="EMBL" id="PWN54570.1"/>
    </source>
</evidence>
<dbReference type="SMART" id="SM00191">
    <property type="entry name" value="Int_alpha"/>
    <property type="match status" value="7"/>
</dbReference>
<dbReference type="OrthoDB" id="9782766at2"/>
<evidence type="ECO:0000259" key="6">
    <source>
        <dbReference type="Pfam" id="PF03160"/>
    </source>
</evidence>
<evidence type="ECO:0000259" key="7">
    <source>
        <dbReference type="Pfam" id="PF20009"/>
    </source>
</evidence>
<evidence type="ECO:0008006" key="10">
    <source>
        <dbReference type="Google" id="ProtNLM"/>
    </source>
</evidence>
<dbReference type="EMBL" id="QEQK01000023">
    <property type="protein sequence ID" value="PWN54570.1"/>
    <property type="molecule type" value="Genomic_DNA"/>
</dbReference>
<dbReference type="Pfam" id="PF20009">
    <property type="entry name" value="GEVED"/>
    <property type="match status" value="1"/>
</dbReference>
<evidence type="ECO:0000256" key="1">
    <source>
        <dbReference type="ARBA" id="ARBA00022729"/>
    </source>
</evidence>
<keyword evidence="5" id="KW-0472">Membrane</keyword>
<dbReference type="InterPro" id="IPR013519">
    <property type="entry name" value="Int_alpha_beta-p"/>
</dbReference>
<keyword evidence="5" id="KW-1133">Transmembrane helix</keyword>
<keyword evidence="2" id="KW-0677">Repeat</keyword>
<dbReference type="InterPro" id="IPR028994">
    <property type="entry name" value="Integrin_alpha_N"/>
</dbReference>
<evidence type="ECO:0000256" key="4">
    <source>
        <dbReference type="ARBA" id="ARBA00023180"/>
    </source>
</evidence>
<dbReference type="SUPFAM" id="SSF50965">
    <property type="entry name" value="Galactose oxidase, central domain"/>
    <property type="match status" value="2"/>
</dbReference>
<dbReference type="InterPro" id="IPR003644">
    <property type="entry name" value="Calx_beta"/>
</dbReference>
<dbReference type="Pfam" id="PF03160">
    <property type="entry name" value="Calx-beta"/>
    <property type="match status" value="2"/>
</dbReference>
<evidence type="ECO:0000256" key="3">
    <source>
        <dbReference type="ARBA" id="ARBA00022837"/>
    </source>
</evidence>
<dbReference type="PANTHER" id="PTHR36220">
    <property type="entry name" value="UNNAMED PRODUCT"/>
    <property type="match status" value="1"/>
</dbReference>
<dbReference type="Gene3D" id="2.60.40.2030">
    <property type="match status" value="4"/>
</dbReference>
<gene>
    <name evidence="8" type="ORF">DEH80_16815</name>
</gene>
<accession>A0A383XPL6</accession>
<keyword evidence="4" id="KW-0325">Glycoprotein</keyword>
<dbReference type="Gene3D" id="2.130.10.130">
    <property type="entry name" value="Integrin alpha, N-terminal"/>
    <property type="match status" value="5"/>
</dbReference>
<dbReference type="PANTHER" id="PTHR36220:SF1">
    <property type="entry name" value="GAMMA TUBULIN COMPLEX COMPONENT C-TERMINAL DOMAIN-CONTAINING PROTEIN"/>
    <property type="match status" value="1"/>
</dbReference>
<feature type="domain" description="GEVED" evidence="7">
    <location>
        <begin position="1089"/>
        <end position="1163"/>
    </location>
</feature>
<feature type="transmembrane region" description="Helical" evidence="5">
    <location>
        <begin position="12"/>
        <end position="32"/>
    </location>
</feature>